<dbReference type="InterPro" id="IPR036691">
    <property type="entry name" value="Endo/exonu/phosph_ase_sf"/>
</dbReference>
<accession>A0ABW2LSC8</accession>
<sequence length="302" mass="33472">MIKAATYNVQDLYRTANQEHEDLVVDTIRQLRGDGESELVLAVQEVVAPPEGGPNAFARLAADTGLNAGPCARGHHVRDGLYHWVGLLWTSGVALVPGSIQTFDHDGMWHNLVVANVEVAGTRARVGSYHGSPFDQDRNVAEAKRIAAVYRFGSDLPGLIGADWNSLSADRYQRHDLEQYGQWELYDTLDPYRRGWAPHFTFQTTWSWEHGHRVTHSDRRAGDVLYSAGMTDARLPVRAKLTPTTGHHPDDPHGPRTIDRIHLTPHFAGAVDTVTVHDTPTAQKASDHLPAVVTLDPNRVQQ</sequence>
<keyword evidence="2" id="KW-1185">Reference proteome</keyword>
<gene>
    <name evidence="1" type="ORF">ACFQRI_24180</name>
</gene>
<dbReference type="Gene3D" id="3.60.10.10">
    <property type="entry name" value="Endonuclease/exonuclease/phosphatase"/>
    <property type="match status" value="1"/>
</dbReference>
<dbReference type="EMBL" id="JBHTCJ010000017">
    <property type="protein sequence ID" value="MFC7344516.1"/>
    <property type="molecule type" value="Genomic_DNA"/>
</dbReference>
<name>A0ABW2LSC8_9PSEU</name>
<dbReference type="SUPFAM" id="SSF56219">
    <property type="entry name" value="DNase I-like"/>
    <property type="match status" value="1"/>
</dbReference>
<organism evidence="1 2">
    <name type="scientific">Saccharopolyspora griseoalba</name>
    <dbReference type="NCBI Taxonomy" id="1431848"/>
    <lineage>
        <taxon>Bacteria</taxon>
        <taxon>Bacillati</taxon>
        <taxon>Actinomycetota</taxon>
        <taxon>Actinomycetes</taxon>
        <taxon>Pseudonocardiales</taxon>
        <taxon>Pseudonocardiaceae</taxon>
        <taxon>Saccharopolyspora</taxon>
    </lineage>
</organism>
<comment type="caution">
    <text evidence="1">The sequence shown here is derived from an EMBL/GenBank/DDBJ whole genome shotgun (WGS) entry which is preliminary data.</text>
</comment>
<evidence type="ECO:0008006" key="3">
    <source>
        <dbReference type="Google" id="ProtNLM"/>
    </source>
</evidence>
<dbReference type="RefSeq" id="WP_380672374.1">
    <property type="nucleotide sequence ID" value="NZ_JBHTCJ010000017.1"/>
</dbReference>
<reference evidence="2" key="1">
    <citation type="journal article" date="2019" name="Int. J. Syst. Evol. Microbiol.">
        <title>The Global Catalogue of Microorganisms (GCM) 10K type strain sequencing project: providing services to taxonomists for standard genome sequencing and annotation.</title>
        <authorList>
            <consortium name="The Broad Institute Genomics Platform"/>
            <consortium name="The Broad Institute Genome Sequencing Center for Infectious Disease"/>
            <person name="Wu L."/>
            <person name="Ma J."/>
        </authorList>
    </citation>
    <scope>NUCLEOTIDE SEQUENCE [LARGE SCALE GENOMIC DNA]</scope>
    <source>
        <strain evidence="2">WLHS5</strain>
    </source>
</reference>
<evidence type="ECO:0000313" key="2">
    <source>
        <dbReference type="Proteomes" id="UP001596504"/>
    </source>
</evidence>
<evidence type="ECO:0000313" key="1">
    <source>
        <dbReference type="EMBL" id="MFC7344516.1"/>
    </source>
</evidence>
<proteinExistence type="predicted"/>
<dbReference type="Proteomes" id="UP001596504">
    <property type="component" value="Unassembled WGS sequence"/>
</dbReference>
<protein>
    <recommendedName>
        <fullName evidence="3">Endonuclease/exonuclease/phosphatase domain-containing protein</fullName>
    </recommendedName>
</protein>